<dbReference type="PANTHER" id="PTHR42928">
    <property type="entry name" value="TRICARBOXYLATE-BINDING PROTEIN"/>
    <property type="match status" value="1"/>
</dbReference>
<protein>
    <submittedName>
        <fullName evidence="3">Tripartite tricarboxylate transporter substrate binding protein</fullName>
    </submittedName>
</protein>
<feature type="signal peptide" evidence="2">
    <location>
        <begin position="1"/>
        <end position="23"/>
    </location>
</feature>
<evidence type="ECO:0000313" key="3">
    <source>
        <dbReference type="EMBL" id="TFZ04688.1"/>
    </source>
</evidence>
<dbReference type="Gene3D" id="3.40.190.10">
    <property type="entry name" value="Periplasmic binding protein-like II"/>
    <property type="match status" value="1"/>
</dbReference>
<sequence length="321" mass="33141">MFPAFVSSALIATAALVAPALHAQTWPAKPVTLVVPYPPGGSADILARTLGQKLGERIGQNVIVENKPGAGTAIGAKAVASSPADGYTLLLGTVSSQAINPAMNKVGYDPVKDFAAVSPVAAIPFVLVAHPSVPVKNVNDVLGMARAQPGKIGYASAGPGTSNHLAGELMASAGKVDLLHVPYKGSAPALNDVLSGHVPLMFDLLATALPNVQSGKLKPLAVTSRERSALLPEVPTARESGLPDYEVTAWFGIFAPAATPAPVVQKLNTELTAILKSPDIQKRLRDMGAEPETGSVQDYGTFVRAEADKWTGVVQKAGLVK</sequence>
<evidence type="ECO:0000256" key="2">
    <source>
        <dbReference type="SAM" id="SignalP"/>
    </source>
</evidence>
<dbReference type="SUPFAM" id="SSF53850">
    <property type="entry name" value="Periplasmic binding protein-like II"/>
    <property type="match status" value="1"/>
</dbReference>
<comment type="similarity">
    <text evidence="1">Belongs to the UPF0065 (bug) family.</text>
</comment>
<evidence type="ECO:0000256" key="1">
    <source>
        <dbReference type="ARBA" id="ARBA00006987"/>
    </source>
</evidence>
<feature type="chain" id="PRO_5021403826" evidence="2">
    <location>
        <begin position="24"/>
        <end position="321"/>
    </location>
</feature>
<organism evidence="3 4">
    <name type="scientific">Ramlibacter rhizophilus</name>
    <dbReference type="NCBI Taxonomy" id="1781167"/>
    <lineage>
        <taxon>Bacteria</taxon>
        <taxon>Pseudomonadati</taxon>
        <taxon>Pseudomonadota</taxon>
        <taxon>Betaproteobacteria</taxon>
        <taxon>Burkholderiales</taxon>
        <taxon>Comamonadaceae</taxon>
        <taxon>Ramlibacter</taxon>
    </lineage>
</organism>
<dbReference type="PANTHER" id="PTHR42928:SF5">
    <property type="entry name" value="BLR1237 PROTEIN"/>
    <property type="match status" value="1"/>
</dbReference>
<dbReference type="Gene3D" id="3.40.190.150">
    <property type="entry name" value="Bordetella uptake gene, domain 1"/>
    <property type="match status" value="1"/>
</dbReference>
<reference evidence="3 4" key="1">
    <citation type="submission" date="2019-03" db="EMBL/GenBank/DDBJ databases">
        <title>Ramlibacter rhizophilus CCTCC AB2015357, whole genome shotgun sequence.</title>
        <authorList>
            <person name="Zhang X."/>
            <person name="Feng G."/>
            <person name="Zhu H."/>
        </authorList>
    </citation>
    <scope>NUCLEOTIDE SEQUENCE [LARGE SCALE GENOMIC DNA]</scope>
    <source>
        <strain evidence="3 4">CCTCC AB2015357</strain>
    </source>
</reference>
<keyword evidence="4" id="KW-1185">Reference proteome</keyword>
<dbReference type="Proteomes" id="UP000297564">
    <property type="component" value="Unassembled WGS sequence"/>
</dbReference>
<dbReference type="AlphaFoldDB" id="A0A4Z0C2F1"/>
<dbReference type="RefSeq" id="WP_135283570.1">
    <property type="nucleotide sequence ID" value="NZ_SMLL01000001.1"/>
</dbReference>
<accession>A0A4Z0C2F1</accession>
<dbReference type="PIRSF" id="PIRSF017082">
    <property type="entry name" value="YflP"/>
    <property type="match status" value="1"/>
</dbReference>
<dbReference type="InterPro" id="IPR005064">
    <property type="entry name" value="BUG"/>
</dbReference>
<comment type="caution">
    <text evidence="3">The sequence shown here is derived from an EMBL/GenBank/DDBJ whole genome shotgun (WGS) entry which is preliminary data.</text>
</comment>
<keyword evidence="2" id="KW-0732">Signal</keyword>
<gene>
    <name evidence="3" type="ORF">EZ242_02770</name>
</gene>
<proteinExistence type="inferred from homology"/>
<evidence type="ECO:0000313" key="4">
    <source>
        <dbReference type="Proteomes" id="UP000297564"/>
    </source>
</evidence>
<dbReference type="InterPro" id="IPR042100">
    <property type="entry name" value="Bug_dom1"/>
</dbReference>
<dbReference type="EMBL" id="SMLL01000001">
    <property type="protein sequence ID" value="TFZ04688.1"/>
    <property type="molecule type" value="Genomic_DNA"/>
</dbReference>
<dbReference type="OrthoDB" id="8678477at2"/>
<dbReference type="CDD" id="cd13578">
    <property type="entry name" value="PBP2_Bug27"/>
    <property type="match status" value="1"/>
</dbReference>
<dbReference type="Pfam" id="PF03401">
    <property type="entry name" value="TctC"/>
    <property type="match status" value="1"/>
</dbReference>
<name>A0A4Z0C2F1_9BURK</name>